<reference evidence="4 5" key="1">
    <citation type="submission" date="2014-04" db="EMBL/GenBank/DDBJ databases">
        <title>Evolutionary Origins and Diversification of the Mycorrhizal Mutualists.</title>
        <authorList>
            <consortium name="DOE Joint Genome Institute"/>
            <consortium name="Mycorrhizal Genomics Consortium"/>
            <person name="Kohler A."/>
            <person name="Kuo A."/>
            <person name="Nagy L.G."/>
            <person name="Floudas D."/>
            <person name="Copeland A."/>
            <person name="Barry K.W."/>
            <person name="Cichocki N."/>
            <person name="Veneault-Fourrey C."/>
            <person name="LaButti K."/>
            <person name="Lindquist E.A."/>
            <person name="Lipzen A."/>
            <person name="Lundell T."/>
            <person name="Morin E."/>
            <person name="Murat C."/>
            <person name="Riley R."/>
            <person name="Ohm R."/>
            <person name="Sun H."/>
            <person name="Tunlid A."/>
            <person name="Henrissat B."/>
            <person name="Grigoriev I.V."/>
            <person name="Hibbett D.S."/>
            <person name="Martin F."/>
        </authorList>
    </citation>
    <scope>NUCLEOTIDE SEQUENCE [LARGE SCALE GENOMIC DNA]</scope>
    <source>
        <strain evidence="4 5">FD-317 M1</strain>
    </source>
</reference>
<feature type="compositionally biased region" description="Basic and acidic residues" evidence="1">
    <location>
        <begin position="335"/>
        <end position="355"/>
    </location>
</feature>
<keyword evidence="2" id="KW-0812">Transmembrane</keyword>
<dbReference type="Proteomes" id="UP000053593">
    <property type="component" value="Unassembled WGS sequence"/>
</dbReference>
<evidence type="ECO:0000313" key="5">
    <source>
        <dbReference type="Proteomes" id="UP000053593"/>
    </source>
</evidence>
<feature type="transmembrane region" description="Helical" evidence="2">
    <location>
        <begin position="142"/>
        <end position="161"/>
    </location>
</feature>
<sequence length="355" mass="39369">MVASDASVRIAAQVLGPLVIAVTVCCYSFELLLVSFSATQINMFLYGLCFLQFVRYFTSRAQDRLSVKLFVSWELLIDTFQSVILIYMLWQYAVDNFMNEAFLTIVPWPLSAVSVMTALSACPIQVFLSYRVKKLSGSWNVFAVLLVLILAEASLMVAASAEALRESKVVDAQNSASIINSWTALAAATDISISTCLIFYLRRSRTSSPRTDHIVSYLIRQAIETASFASFFSIMILVTLNQWPSNPFISCVFSIPLGRIYTNSCLAILNSRKSLRRELDGNLGLQATSPTAQDSMVGQSRVTDDATGMHANTSGALIFTIVSTNSDISHPLSRLPDKGSDVQDRQQERRWDQQE</sequence>
<feature type="transmembrane region" description="Helical" evidence="2">
    <location>
        <begin position="110"/>
        <end position="130"/>
    </location>
</feature>
<dbReference type="AlphaFoldDB" id="A0A0D0CRI5"/>
<dbReference type="Pfam" id="PF20152">
    <property type="entry name" value="DUF6534"/>
    <property type="match status" value="1"/>
</dbReference>
<organism evidence="4 5">
    <name type="scientific">Collybiopsis luxurians FD-317 M1</name>
    <dbReference type="NCBI Taxonomy" id="944289"/>
    <lineage>
        <taxon>Eukaryota</taxon>
        <taxon>Fungi</taxon>
        <taxon>Dikarya</taxon>
        <taxon>Basidiomycota</taxon>
        <taxon>Agaricomycotina</taxon>
        <taxon>Agaricomycetes</taxon>
        <taxon>Agaricomycetidae</taxon>
        <taxon>Agaricales</taxon>
        <taxon>Marasmiineae</taxon>
        <taxon>Omphalotaceae</taxon>
        <taxon>Collybiopsis</taxon>
        <taxon>Collybiopsis luxurians</taxon>
    </lineage>
</organism>
<evidence type="ECO:0000256" key="2">
    <source>
        <dbReference type="SAM" id="Phobius"/>
    </source>
</evidence>
<dbReference type="HOGENOM" id="CLU_046025_2_0_1"/>
<gene>
    <name evidence="4" type="ORF">GYMLUDRAFT_700215</name>
</gene>
<feature type="transmembrane region" description="Helical" evidence="2">
    <location>
        <begin position="70"/>
        <end position="90"/>
    </location>
</feature>
<evidence type="ECO:0000313" key="4">
    <source>
        <dbReference type="EMBL" id="KIK58228.1"/>
    </source>
</evidence>
<feature type="transmembrane region" description="Helical" evidence="2">
    <location>
        <begin position="12"/>
        <end position="34"/>
    </location>
</feature>
<feature type="region of interest" description="Disordered" evidence="1">
    <location>
        <begin position="330"/>
        <end position="355"/>
    </location>
</feature>
<accession>A0A0D0CRI5</accession>
<keyword evidence="2" id="KW-0472">Membrane</keyword>
<keyword evidence="2" id="KW-1133">Transmembrane helix</keyword>
<dbReference type="InterPro" id="IPR045339">
    <property type="entry name" value="DUF6534"/>
</dbReference>
<proteinExistence type="predicted"/>
<dbReference type="OrthoDB" id="2562493at2759"/>
<protein>
    <recommendedName>
        <fullName evidence="3">DUF6534 domain-containing protein</fullName>
    </recommendedName>
</protein>
<dbReference type="PANTHER" id="PTHR40465">
    <property type="entry name" value="CHROMOSOME 1, WHOLE GENOME SHOTGUN SEQUENCE"/>
    <property type="match status" value="1"/>
</dbReference>
<feature type="transmembrane region" description="Helical" evidence="2">
    <location>
        <begin position="181"/>
        <end position="201"/>
    </location>
</feature>
<feature type="transmembrane region" description="Helical" evidence="2">
    <location>
        <begin position="40"/>
        <end position="58"/>
    </location>
</feature>
<evidence type="ECO:0000256" key="1">
    <source>
        <dbReference type="SAM" id="MobiDB-lite"/>
    </source>
</evidence>
<name>A0A0D0CRI5_9AGAR</name>
<feature type="domain" description="DUF6534" evidence="3">
    <location>
        <begin position="186"/>
        <end position="274"/>
    </location>
</feature>
<dbReference type="EMBL" id="KN834786">
    <property type="protein sequence ID" value="KIK58228.1"/>
    <property type="molecule type" value="Genomic_DNA"/>
</dbReference>
<keyword evidence="5" id="KW-1185">Reference proteome</keyword>
<dbReference type="PANTHER" id="PTHR40465:SF1">
    <property type="entry name" value="DUF6534 DOMAIN-CONTAINING PROTEIN"/>
    <property type="match status" value="1"/>
</dbReference>
<evidence type="ECO:0000259" key="3">
    <source>
        <dbReference type="Pfam" id="PF20152"/>
    </source>
</evidence>